<evidence type="ECO:0000256" key="3">
    <source>
        <dbReference type="ARBA" id="ARBA00022214"/>
    </source>
</evidence>
<evidence type="ECO:0000259" key="8">
    <source>
        <dbReference type="Pfam" id="PF14449"/>
    </source>
</evidence>
<name>A0A150F7L2_9BACI</name>
<dbReference type="InterPro" id="IPR027797">
    <property type="entry name" value="PT-TG_dom"/>
</dbReference>
<feature type="domain" description="Pre-toxin TG" evidence="8">
    <location>
        <begin position="2"/>
        <end position="37"/>
    </location>
</feature>
<keyword evidence="5" id="KW-0540">Nuclease</keyword>
<dbReference type="AlphaFoldDB" id="A0A150F7L2"/>
<evidence type="ECO:0000256" key="6">
    <source>
        <dbReference type="ARBA" id="ARBA00022759"/>
    </source>
</evidence>
<dbReference type="InterPro" id="IPR016191">
    <property type="entry name" value="Ribonuclease/ribotoxin"/>
</dbReference>
<dbReference type="PRINTS" id="PR00117">
    <property type="entry name" value="BARNASE"/>
</dbReference>
<keyword evidence="7" id="KW-0378">Hydrolase</keyword>
<dbReference type="EMBL" id="LSBA01000014">
    <property type="protein sequence ID" value="KXZ20206.1"/>
    <property type="molecule type" value="Genomic_DNA"/>
</dbReference>
<dbReference type="Pfam" id="PF14449">
    <property type="entry name" value="PT-TG"/>
    <property type="match status" value="1"/>
</dbReference>
<gene>
    <name evidence="9" type="ORF">AXI58_14970</name>
</gene>
<comment type="similarity">
    <text evidence="2">Belongs to the ribonuclease N1/T1 family.</text>
</comment>
<evidence type="ECO:0000313" key="9">
    <source>
        <dbReference type="EMBL" id="KXZ20206.1"/>
    </source>
</evidence>
<dbReference type="GO" id="GO:0016787">
    <property type="term" value="F:hydrolase activity"/>
    <property type="evidence" value="ECO:0007669"/>
    <property type="project" value="UniProtKB-KW"/>
</dbReference>
<comment type="subcellular location">
    <subcellularLocation>
        <location evidence="1">Secreted</location>
    </subcellularLocation>
</comment>
<keyword evidence="6" id="KW-0255">Endonuclease</keyword>
<dbReference type="GO" id="GO:0005576">
    <property type="term" value="C:extracellular region"/>
    <property type="evidence" value="ECO:0007669"/>
    <property type="project" value="UniProtKB-SubCell"/>
</dbReference>
<evidence type="ECO:0000256" key="2">
    <source>
        <dbReference type="ARBA" id="ARBA00009006"/>
    </source>
</evidence>
<dbReference type="Pfam" id="PF00545">
    <property type="entry name" value="Ribonuclease"/>
    <property type="match status" value="1"/>
</dbReference>
<evidence type="ECO:0000256" key="1">
    <source>
        <dbReference type="ARBA" id="ARBA00004613"/>
    </source>
</evidence>
<dbReference type="Gene3D" id="3.10.450.30">
    <property type="entry name" value="Microbial ribonucleases"/>
    <property type="match status" value="1"/>
</dbReference>
<dbReference type="Proteomes" id="UP000075430">
    <property type="component" value="Unassembled WGS sequence"/>
</dbReference>
<accession>A0A150F7L2</accession>
<keyword evidence="10" id="KW-1185">Reference proteome</keyword>
<dbReference type="InterPro" id="IPR000026">
    <property type="entry name" value="N1-like"/>
</dbReference>
<protein>
    <recommendedName>
        <fullName evidence="3">Ribonuclease</fullName>
    </recommendedName>
</protein>
<dbReference type="GO" id="GO:0003723">
    <property type="term" value="F:RNA binding"/>
    <property type="evidence" value="ECO:0007669"/>
    <property type="project" value="InterPro"/>
</dbReference>
<proteinExistence type="inferred from homology"/>
<dbReference type="GO" id="GO:0004521">
    <property type="term" value="F:RNA endonuclease activity"/>
    <property type="evidence" value="ECO:0007669"/>
    <property type="project" value="InterPro"/>
</dbReference>
<sequence>MSGKDLITQNDLSAFDRTVAALSIVGGDLTKLPGKLAGTVSKANKTSKYVENSVKANKVLNSFNEVADFVSKHGKLPNNYITKADAEKLGWESKKGNLSKVAPGKSIGGDIFKNKGNPLPTAKNRVWYEADINYTTGYRGNDRLLYSNDGLIYKTTDHYKTFHKIK</sequence>
<evidence type="ECO:0000256" key="4">
    <source>
        <dbReference type="ARBA" id="ARBA00022525"/>
    </source>
</evidence>
<organism evidence="9 10">
    <name type="scientific">Bacillus nakamurai</name>
    <dbReference type="NCBI Taxonomy" id="1793963"/>
    <lineage>
        <taxon>Bacteria</taxon>
        <taxon>Bacillati</taxon>
        <taxon>Bacillota</taxon>
        <taxon>Bacilli</taxon>
        <taxon>Bacillales</taxon>
        <taxon>Bacillaceae</taxon>
        <taxon>Bacillus</taxon>
    </lineage>
</organism>
<dbReference type="STRING" id="1793963.AXI58_14970"/>
<evidence type="ECO:0000313" key="10">
    <source>
        <dbReference type="Proteomes" id="UP000075430"/>
    </source>
</evidence>
<evidence type="ECO:0000256" key="5">
    <source>
        <dbReference type="ARBA" id="ARBA00022722"/>
    </source>
</evidence>
<dbReference type="SUPFAM" id="SSF53933">
    <property type="entry name" value="Microbial ribonucleases"/>
    <property type="match status" value="1"/>
</dbReference>
<keyword evidence="4" id="KW-0964">Secreted</keyword>
<reference evidence="10" key="1">
    <citation type="submission" date="2016-02" db="EMBL/GenBank/DDBJ databases">
        <authorList>
            <person name="Dunlap C."/>
        </authorList>
    </citation>
    <scope>NUCLEOTIDE SEQUENCE [LARGE SCALE GENOMIC DNA]</scope>
    <source>
        <strain evidence="10">NRRL B-41092</strain>
    </source>
</reference>
<dbReference type="InterPro" id="IPR001887">
    <property type="entry name" value="Barnase"/>
</dbReference>
<evidence type="ECO:0000256" key="7">
    <source>
        <dbReference type="ARBA" id="ARBA00022801"/>
    </source>
</evidence>
<comment type="caution">
    <text evidence="9">The sequence shown here is derived from an EMBL/GenBank/DDBJ whole genome shotgun (WGS) entry which is preliminary data.</text>
</comment>